<feature type="region of interest" description="Disordered" evidence="11">
    <location>
        <begin position="674"/>
        <end position="698"/>
    </location>
</feature>
<feature type="compositionally biased region" description="Polar residues" evidence="11">
    <location>
        <begin position="53"/>
        <end position="63"/>
    </location>
</feature>
<feature type="signal peptide" evidence="12">
    <location>
        <begin position="1"/>
        <end position="32"/>
    </location>
</feature>
<comment type="subcellular location">
    <subcellularLocation>
        <location evidence="3">Cytoplasm</location>
    </subcellularLocation>
    <subcellularLocation>
        <location evidence="2">Nucleus</location>
    </subcellularLocation>
</comment>
<keyword evidence="15" id="KW-1185">Reference proteome</keyword>
<dbReference type="Pfam" id="PF21974">
    <property type="entry name" value="SPN1_m3Gcap_bd"/>
    <property type="match status" value="1"/>
</dbReference>
<evidence type="ECO:0000313" key="15">
    <source>
        <dbReference type="Proteomes" id="UP000654075"/>
    </source>
</evidence>
<feature type="chain" id="PRO_5032288512" description="Snurportin-1" evidence="12">
    <location>
        <begin position="33"/>
        <end position="1984"/>
    </location>
</feature>
<evidence type="ECO:0000256" key="7">
    <source>
        <dbReference type="ARBA" id="ARBA00022490"/>
    </source>
</evidence>
<gene>
    <name evidence="14" type="ORF">PGLA1383_LOCUS50902</name>
</gene>
<sequence>MPMVESRCCFSHTLLAAGWRALLSATAWGSLAAPGRSSHLGLHTEHPQLSHPGMSSAQGGSTRDQTRGALSFVDELWLRIPCKVEYVTVAGSAVTGSERAERGTPEREAWVSYRRLVGRGEASPSDQSVAGDGIVPLENAHLEGALQVTLPGAKHSIGTPGLWYGADKVIDLWLPQATAARTKRTNIVLTCLFAIVQVGNAFRMQVSDILARQIAWRADFGGCCWNANPALIAGLNCSWALLAEMQWHSPELGELMMPSLCLHSTARERSALLVTGSMLGRSRGRLWLVAGILAACAGCQVMQGWGSGDSATLVLTSTGKWKLAARCARHRLRTPGVQVAAVDPGDCKAVKGDAVSGVLLPPMDADEPAWLAFVLARYLDEEWVEQQVHDQIGDEVGVIYMESRASGDDDLIAVLGKLSYGLKEIWNERGFDEAFEGPVDIANRAAELLMLKLGKEVWAYGDSNKEVQQKMLLRLREFEDARRTMSQAVADATYVMRLQMLGVNFSASSGGCFTVVGTRALEVPSLSTLNESCATLSDQHSPDKALSSTDLALFSGSHAANFAYENSWHSRCKFCLLYRMMRAKGQLLVDPGSTRSVFGFLRCESQICQQAVSRANDGLHRQSAAARTKPIGDVRSSQQSDTRANRIADMRRIAMDSLLGSDQANDFEAEVEVESDGDDEEDAMEEAEMGQGQRNGVKRQRLRKLHRTLFFARQLQVPDWMIEPPDDLAASWMVMVRPDGDRCLLLSEGGKVEIRRKNGFVEERYTDTRFPKGLTILDVVCIEKASPDAATSVAGDVEDVARMEDAAPEAKEDGEEMGMQDAAEDGSCMEDAQMGGGYGQDKGRGKGGGKGGRGKGGRKGRGKGSGGSRAIGDRTYAVCDVLVWGDQELASAEAECRFFWLESRFSEMPDSRAKKARPLQLVRALPATPEVLDDAYRADVGYAKDSLLFLHRAGQYLMNEPITPLALMWKDKHLSRWVVDTPDQAGEALPERQSVVLEVRGGGRLRTAERAIVASCEAEDVKKAQGLAASKGPKAKSLIRCEVSSLDIVNKRVEGVVNLAHVAARSRVWPDSWGRILFQHLHRNCQESVLSFDTLRQAASTGLRCAKDHAKHWNSSALPLAANRQACNCEWTKQAGCWHGGEISFQDSMSTVAAARAGSFNRRSRMASGRRAPGSSALPAATFDPSVHCRQGRQLVKSSACRQCSKPAADVLIRSAAAFDLGPPRLCLVLVKQISGAGAQGLLELAPGVGLRHLLAMVAWPFEFQHACCPEVRNIFTRNVHGLDSRTASERFGKDLFCRPHGTDQLWRTAGTITLAQQQAEGEEARGKQKQVQTCGLDKLLEDAETVCQELQAKRSLPAAREGDTHAQARARELAYACTALGRELGKLDVHLRWADRRLTASGTEFAKLATAKSGYERPCANLNTSVKRSRLNDSTSLFRVISNHTLRPPWTKGGLLVCYMVEAILVDEDERPWRKGKGEKGKGEPEKGKGEHEKGKGEPRREALEEEQEKKDEKDERDWDEKAVEEESEKGKGEPEEFMAPAVEDKLWIDSTEHEGSLVWMQWGKSHSDTPVQWWYADYDGVQKDGVHTMKWTHDIGSQLWKARDVKRNTIYDKSYKEPVGNVTMEPEGEVTMEPEEEVTMPVKNKLTIRRVIKNLRKLKRTLRMLKKNKQEALLSKQFHSLEMKIEYDMGHFGFPQVLPRAYPKYSDHPDIPFWVSDSAHGNVGGGYPPVAIPRTMSEPVFKITEMAFRDEMRETTEALPLQAHNLAAGVKAHQKAVFGCKTVKRWSTDALERGIGRNQPRLFDTIQPVRIGPKDLEALELTSSMEPIRTAALKQQAEARKANATNPRRSQLWSDPSESALQGNGGATHHGAFESSDGTAFSMNRSATEPMINLAPARSGIKNGVHRPLTTAVMSVPSIRASPPGPIPDMTKPREPKFFGATSPKAFFASSGVRSGGFARLDATQLTKPAATRRSKDAPSRE</sequence>
<feature type="domain" description="Snurportin-1 m3G cap-binding" evidence="13">
    <location>
        <begin position="873"/>
        <end position="958"/>
    </location>
</feature>
<protein>
    <recommendedName>
        <fullName evidence="5">Snurportin-1</fullName>
    </recommendedName>
</protein>
<comment type="caution">
    <text evidence="14">The sequence shown here is derived from an EMBL/GenBank/DDBJ whole genome shotgun (WGS) entry which is preliminary data.</text>
</comment>
<feature type="coiled-coil region" evidence="10">
    <location>
        <begin position="1650"/>
        <end position="1677"/>
    </location>
</feature>
<dbReference type="PANTHER" id="PTHR13403">
    <property type="entry name" value="SNURPORTIN1 RNUT1 PROTEIN RNA, U TRANSPORTER 1"/>
    <property type="match status" value="1"/>
</dbReference>
<dbReference type="GO" id="GO:0005634">
    <property type="term" value="C:nucleus"/>
    <property type="evidence" value="ECO:0007669"/>
    <property type="project" value="UniProtKB-SubCell"/>
</dbReference>
<evidence type="ECO:0000256" key="12">
    <source>
        <dbReference type="SAM" id="SignalP"/>
    </source>
</evidence>
<dbReference type="InterPro" id="IPR047857">
    <property type="entry name" value="Snurportin1_C"/>
</dbReference>
<comment type="similarity">
    <text evidence="4">Belongs to the snurportin family.</text>
</comment>
<evidence type="ECO:0000256" key="6">
    <source>
        <dbReference type="ARBA" id="ARBA00022448"/>
    </source>
</evidence>
<dbReference type="GO" id="GO:0061015">
    <property type="term" value="P:snRNA import into nucleus"/>
    <property type="evidence" value="ECO:0007669"/>
    <property type="project" value="InterPro"/>
</dbReference>
<dbReference type="Proteomes" id="UP000654075">
    <property type="component" value="Unassembled WGS sequence"/>
</dbReference>
<evidence type="ECO:0000256" key="1">
    <source>
        <dbReference type="ARBA" id="ARBA00003975"/>
    </source>
</evidence>
<comment type="function">
    <text evidence="1">Functions as an U snRNP-specific nuclear import adapter. Involved in the trimethylguanosine (m3G)-cap-dependent nuclear import of U snRNPs. Binds specifically to the terminal m3G-cap U snRNAs.</text>
</comment>
<feature type="compositionally biased region" description="Gly residues" evidence="11">
    <location>
        <begin position="834"/>
        <end position="851"/>
    </location>
</feature>
<dbReference type="OrthoDB" id="655030at2759"/>
<accession>A0A813HCP7</accession>
<dbReference type="Gene3D" id="3.30.470.30">
    <property type="entry name" value="DNA ligase/mRNA capping enzyme"/>
    <property type="match status" value="1"/>
</dbReference>
<evidence type="ECO:0000256" key="8">
    <source>
        <dbReference type="ARBA" id="ARBA00022884"/>
    </source>
</evidence>
<feature type="region of interest" description="Disordered" evidence="11">
    <location>
        <begin position="621"/>
        <end position="642"/>
    </location>
</feature>
<evidence type="ECO:0000256" key="11">
    <source>
        <dbReference type="SAM" id="MobiDB-lite"/>
    </source>
</evidence>
<dbReference type="InterPro" id="IPR017336">
    <property type="entry name" value="Snurportin-1"/>
</dbReference>
<organism evidence="14 15">
    <name type="scientific">Polarella glacialis</name>
    <name type="common">Dinoflagellate</name>
    <dbReference type="NCBI Taxonomy" id="89957"/>
    <lineage>
        <taxon>Eukaryota</taxon>
        <taxon>Sar</taxon>
        <taxon>Alveolata</taxon>
        <taxon>Dinophyceae</taxon>
        <taxon>Suessiales</taxon>
        <taxon>Suessiaceae</taxon>
        <taxon>Polarella</taxon>
    </lineage>
</organism>
<evidence type="ECO:0000256" key="9">
    <source>
        <dbReference type="ARBA" id="ARBA00023242"/>
    </source>
</evidence>
<evidence type="ECO:0000256" key="5">
    <source>
        <dbReference type="ARBA" id="ARBA00016034"/>
    </source>
</evidence>
<name>A0A813HCP7_POLGL</name>
<dbReference type="GO" id="GO:0005737">
    <property type="term" value="C:cytoplasm"/>
    <property type="evidence" value="ECO:0007669"/>
    <property type="project" value="UniProtKB-SubCell"/>
</dbReference>
<feature type="compositionally biased region" description="Basic and acidic residues" evidence="11">
    <location>
        <begin position="1474"/>
        <end position="1523"/>
    </location>
</feature>
<feature type="compositionally biased region" description="Polar residues" evidence="11">
    <location>
        <begin position="1845"/>
        <end position="1864"/>
    </location>
</feature>
<feature type="region of interest" description="Disordered" evidence="11">
    <location>
        <begin position="828"/>
        <end position="868"/>
    </location>
</feature>
<keyword evidence="9" id="KW-0539">Nucleus</keyword>
<feature type="region of interest" description="Disordered" evidence="11">
    <location>
        <begin position="1474"/>
        <end position="1542"/>
    </location>
</feature>
<keyword evidence="8" id="KW-0694">RNA-binding</keyword>
<evidence type="ECO:0000259" key="13">
    <source>
        <dbReference type="Pfam" id="PF21974"/>
    </source>
</evidence>
<dbReference type="PANTHER" id="PTHR13403:SF6">
    <property type="entry name" value="SNURPORTIN-1"/>
    <property type="match status" value="1"/>
</dbReference>
<dbReference type="EMBL" id="CAJNNV010031267">
    <property type="protein sequence ID" value="CAE8635307.1"/>
    <property type="molecule type" value="Genomic_DNA"/>
</dbReference>
<keyword evidence="7" id="KW-0963">Cytoplasm</keyword>
<feature type="region of interest" description="Disordered" evidence="11">
    <location>
        <begin position="1836"/>
        <end position="1883"/>
    </location>
</feature>
<keyword evidence="12" id="KW-0732">Signal</keyword>
<reference evidence="14" key="1">
    <citation type="submission" date="2021-02" db="EMBL/GenBank/DDBJ databases">
        <authorList>
            <person name="Dougan E. K."/>
            <person name="Rhodes N."/>
            <person name="Thang M."/>
            <person name="Chan C."/>
        </authorList>
    </citation>
    <scope>NUCLEOTIDE SEQUENCE</scope>
</reference>
<dbReference type="SUPFAM" id="SSF56091">
    <property type="entry name" value="DNA ligase/mRNA capping enzyme, catalytic domain"/>
    <property type="match status" value="1"/>
</dbReference>
<dbReference type="GO" id="GO:0003723">
    <property type="term" value="F:RNA binding"/>
    <property type="evidence" value="ECO:0007669"/>
    <property type="project" value="UniProtKB-KW"/>
</dbReference>
<feature type="region of interest" description="Disordered" evidence="11">
    <location>
        <begin position="1960"/>
        <end position="1984"/>
    </location>
</feature>
<feature type="region of interest" description="Disordered" evidence="11">
    <location>
        <begin position="39"/>
        <end position="65"/>
    </location>
</feature>
<evidence type="ECO:0000256" key="3">
    <source>
        <dbReference type="ARBA" id="ARBA00004496"/>
    </source>
</evidence>
<evidence type="ECO:0000256" key="2">
    <source>
        <dbReference type="ARBA" id="ARBA00004123"/>
    </source>
</evidence>
<feature type="compositionally biased region" description="Acidic residues" evidence="11">
    <location>
        <begin position="674"/>
        <end position="688"/>
    </location>
</feature>
<evidence type="ECO:0000313" key="14">
    <source>
        <dbReference type="EMBL" id="CAE8635307.1"/>
    </source>
</evidence>
<feature type="compositionally biased region" description="Basic residues" evidence="11">
    <location>
        <begin position="852"/>
        <end position="862"/>
    </location>
</feature>
<keyword evidence="6" id="KW-0813">Transport</keyword>
<evidence type="ECO:0000256" key="10">
    <source>
        <dbReference type="SAM" id="Coils"/>
    </source>
</evidence>
<proteinExistence type="inferred from homology"/>
<evidence type="ECO:0000256" key="4">
    <source>
        <dbReference type="ARBA" id="ARBA00007540"/>
    </source>
</evidence>
<keyword evidence="10" id="KW-0175">Coiled coil</keyword>